<dbReference type="OrthoDB" id="21094at2"/>
<dbReference type="InterPro" id="IPR002771">
    <property type="entry name" value="Multi_antbiot-R_MarC"/>
</dbReference>
<keyword evidence="4 7" id="KW-0812">Transmembrane</keyword>
<evidence type="ECO:0000256" key="5">
    <source>
        <dbReference type="ARBA" id="ARBA00022989"/>
    </source>
</evidence>
<evidence type="ECO:0000256" key="4">
    <source>
        <dbReference type="ARBA" id="ARBA00022692"/>
    </source>
</evidence>
<sequence length="200" mass="21113">MQAFFNIFINFFILLTPFFVLSVFLSVTQDETPARRRVIAVRVTIAVLVTTLVLFYFGGSIFEVLGITLDAFRIGAGSLLFLNAVALVSGRASVPGDRVEGGDMSVVPLAIPITVGPATVGALLIFGAKEQSMGEMAIGSLALVSAVLCVGIILYVATAIERILGRYGISILTKLTGLILAALSAQITFTGIKGFLELNP</sequence>
<proteinExistence type="inferred from homology"/>
<evidence type="ECO:0000256" key="3">
    <source>
        <dbReference type="ARBA" id="ARBA00022475"/>
    </source>
</evidence>
<protein>
    <recommendedName>
        <fullName evidence="7">UPF0056 membrane protein</fullName>
    </recommendedName>
</protein>
<evidence type="ECO:0000256" key="6">
    <source>
        <dbReference type="ARBA" id="ARBA00023136"/>
    </source>
</evidence>
<dbReference type="Proteomes" id="UP000448292">
    <property type="component" value="Unassembled WGS sequence"/>
</dbReference>
<evidence type="ECO:0000313" key="9">
    <source>
        <dbReference type="Proteomes" id="UP000448292"/>
    </source>
</evidence>
<feature type="transmembrane region" description="Helical" evidence="7">
    <location>
        <begin position="39"/>
        <end position="59"/>
    </location>
</feature>
<comment type="caution">
    <text evidence="8">The sequence shown here is derived from an EMBL/GenBank/DDBJ whole genome shotgun (WGS) entry which is preliminary data.</text>
</comment>
<organism evidence="8 9">
    <name type="scientific">Oceanidesulfovibrio indonesiensis</name>
    <dbReference type="NCBI Taxonomy" id="54767"/>
    <lineage>
        <taxon>Bacteria</taxon>
        <taxon>Pseudomonadati</taxon>
        <taxon>Thermodesulfobacteriota</taxon>
        <taxon>Desulfovibrionia</taxon>
        <taxon>Desulfovibrionales</taxon>
        <taxon>Desulfovibrionaceae</taxon>
        <taxon>Oceanidesulfovibrio</taxon>
    </lineage>
</organism>
<evidence type="ECO:0000256" key="2">
    <source>
        <dbReference type="ARBA" id="ARBA00009784"/>
    </source>
</evidence>
<feature type="transmembrane region" description="Helical" evidence="7">
    <location>
        <begin position="138"/>
        <end position="160"/>
    </location>
</feature>
<evidence type="ECO:0000313" key="8">
    <source>
        <dbReference type="EMBL" id="TVM17722.1"/>
    </source>
</evidence>
<keyword evidence="5 7" id="KW-1133">Transmembrane helix</keyword>
<feature type="transmembrane region" description="Helical" evidence="7">
    <location>
        <begin position="71"/>
        <end position="94"/>
    </location>
</feature>
<keyword evidence="9" id="KW-1185">Reference proteome</keyword>
<gene>
    <name evidence="8" type="ORF">DPQ33_07900</name>
</gene>
<evidence type="ECO:0000256" key="1">
    <source>
        <dbReference type="ARBA" id="ARBA00004651"/>
    </source>
</evidence>
<dbReference type="PANTHER" id="PTHR33508">
    <property type="entry name" value="UPF0056 MEMBRANE PROTEIN YHCE"/>
    <property type="match status" value="1"/>
</dbReference>
<keyword evidence="6 7" id="KW-0472">Membrane</keyword>
<dbReference type="Pfam" id="PF01914">
    <property type="entry name" value="MarC"/>
    <property type="match status" value="1"/>
</dbReference>
<keyword evidence="3" id="KW-1003">Cell membrane</keyword>
<dbReference type="NCBIfam" id="TIGR00427">
    <property type="entry name" value="NAAT family transporter"/>
    <property type="match status" value="1"/>
</dbReference>
<evidence type="ECO:0000256" key="7">
    <source>
        <dbReference type="RuleBase" id="RU362048"/>
    </source>
</evidence>
<comment type="subcellular location">
    <subcellularLocation>
        <location evidence="1 7">Cell membrane</location>
        <topology evidence="1 7">Multi-pass membrane protein</topology>
    </subcellularLocation>
</comment>
<dbReference type="EMBL" id="QMIE01000006">
    <property type="protein sequence ID" value="TVM17722.1"/>
    <property type="molecule type" value="Genomic_DNA"/>
</dbReference>
<dbReference type="PANTHER" id="PTHR33508:SF1">
    <property type="entry name" value="UPF0056 MEMBRANE PROTEIN YHCE"/>
    <property type="match status" value="1"/>
</dbReference>
<name>A0A7M3MFL3_9BACT</name>
<dbReference type="RefSeq" id="WP_144302681.1">
    <property type="nucleotide sequence ID" value="NZ_QMIE01000006.1"/>
</dbReference>
<reference evidence="8 9" key="1">
    <citation type="submission" date="2018-06" db="EMBL/GenBank/DDBJ databases">
        <title>Complete genome of Desulfovibrio indonesiensis P37SLT.</title>
        <authorList>
            <person name="Crispim J.S."/>
            <person name="Vidigal P.M.P."/>
            <person name="Silva L.C.F."/>
            <person name="Laguardia C.N."/>
            <person name="Araujo L.C."/>
            <person name="Dias R.S."/>
            <person name="Sousa M.P."/>
            <person name="Paula S.O."/>
            <person name="Silva C."/>
        </authorList>
    </citation>
    <scope>NUCLEOTIDE SEQUENCE [LARGE SCALE GENOMIC DNA]</scope>
    <source>
        <strain evidence="8 9">P37SLT</strain>
    </source>
</reference>
<feature type="transmembrane region" description="Helical" evidence="7">
    <location>
        <begin position="172"/>
        <end position="192"/>
    </location>
</feature>
<dbReference type="GO" id="GO:0005886">
    <property type="term" value="C:plasma membrane"/>
    <property type="evidence" value="ECO:0007669"/>
    <property type="project" value="UniProtKB-SubCell"/>
</dbReference>
<feature type="transmembrane region" description="Helical" evidence="7">
    <location>
        <begin position="6"/>
        <end position="27"/>
    </location>
</feature>
<comment type="similarity">
    <text evidence="2 7">Belongs to the UPF0056 (MarC) family.</text>
</comment>
<accession>A0A7M3MFL3</accession>
<dbReference type="AlphaFoldDB" id="A0A7M3MFL3"/>
<feature type="transmembrane region" description="Helical" evidence="7">
    <location>
        <begin position="106"/>
        <end position="126"/>
    </location>
</feature>